<organism evidence="2 3">
    <name type="scientific">Actinoplanes cyaneus</name>
    <dbReference type="NCBI Taxonomy" id="52696"/>
    <lineage>
        <taxon>Bacteria</taxon>
        <taxon>Bacillati</taxon>
        <taxon>Actinomycetota</taxon>
        <taxon>Actinomycetes</taxon>
        <taxon>Micromonosporales</taxon>
        <taxon>Micromonosporaceae</taxon>
        <taxon>Actinoplanes</taxon>
    </lineage>
</organism>
<keyword evidence="3" id="KW-1185">Reference proteome</keyword>
<protein>
    <submittedName>
        <fullName evidence="2">Uncharacterized protein</fullName>
    </submittedName>
</protein>
<name>A0A919M290_9ACTN</name>
<dbReference type="Proteomes" id="UP000619479">
    <property type="component" value="Unassembled WGS sequence"/>
</dbReference>
<feature type="compositionally biased region" description="Pro residues" evidence="1">
    <location>
        <begin position="72"/>
        <end position="92"/>
    </location>
</feature>
<evidence type="ECO:0000256" key="1">
    <source>
        <dbReference type="SAM" id="MobiDB-lite"/>
    </source>
</evidence>
<comment type="caution">
    <text evidence="2">The sequence shown here is derived from an EMBL/GenBank/DDBJ whole genome shotgun (WGS) entry which is preliminary data.</text>
</comment>
<gene>
    <name evidence="2" type="ORF">Acy02nite_48760</name>
</gene>
<accession>A0A919M290</accession>
<dbReference type="RefSeq" id="WP_203744255.1">
    <property type="nucleotide sequence ID" value="NZ_BAAAUC010000056.1"/>
</dbReference>
<dbReference type="EMBL" id="BOMH01000037">
    <property type="protein sequence ID" value="GID66995.1"/>
    <property type="molecule type" value="Genomic_DNA"/>
</dbReference>
<proteinExistence type="predicted"/>
<dbReference type="AlphaFoldDB" id="A0A919M290"/>
<evidence type="ECO:0000313" key="3">
    <source>
        <dbReference type="Proteomes" id="UP000619479"/>
    </source>
</evidence>
<sequence>MTETDLEQRLRGALHARAAAVTSRDLRHEQAPSRLVRPAAPARWWLPMTAGLAAAAVSITAFALLRPADSTPVPPAAPPSPTRTADPSPPVAPSSSPVGAQPGSMPPAVTPSRSSAPAVTAPVSPRSVSPRSVSTAGPIPTASAPRPAVEPGAG</sequence>
<evidence type="ECO:0000313" key="2">
    <source>
        <dbReference type="EMBL" id="GID66995.1"/>
    </source>
</evidence>
<feature type="compositionally biased region" description="Low complexity" evidence="1">
    <location>
        <begin position="93"/>
        <end position="103"/>
    </location>
</feature>
<feature type="region of interest" description="Disordered" evidence="1">
    <location>
        <begin position="68"/>
        <end position="154"/>
    </location>
</feature>
<reference evidence="2" key="1">
    <citation type="submission" date="2021-01" db="EMBL/GenBank/DDBJ databases">
        <title>Whole genome shotgun sequence of Actinoplanes cyaneus NBRC 14990.</title>
        <authorList>
            <person name="Komaki H."/>
            <person name="Tamura T."/>
        </authorList>
    </citation>
    <scope>NUCLEOTIDE SEQUENCE</scope>
    <source>
        <strain evidence="2">NBRC 14990</strain>
    </source>
</reference>
<feature type="compositionally biased region" description="Low complexity" evidence="1">
    <location>
        <begin position="110"/>
        <end position="136"/>
    </location>
</feature>